<dbReference type="KEGG" id="mgm:Mmc1_2011"/>
<dbReference type="HOGENOM" id="CLU_1473512_0_0_5"/>
<keyword evidence="2" id="KW-1185">Reference proteome</keyword>
<dbReference type="AlphaFoldDB" id="A0L969"/>
<organism evidence="1 2">
    <name type="scientific">Magnetococcus marinus (strain ATCC BAA-1437 / JCM 17883 / MC-1)</name>
    <dbReference type="NCBI Taxonomy" id="156889"/>
    <lineage>
        <taxon>Bacteria</taxon>
        <taxon>Pseudomonadati</taxon>
        <taxon>Pseudomonadota</taxon>
        <taxon>Magnetococcia</taxon>
        <taxon>Magnetococcales</taxon>
        <taxon>Magnetococcaceae</taxon>
        <taxon>Magnetococcus</taxon>
    </lineage>
</organism>
<evidence type="ECO:0000313" key="1">
    <source>
        <dbReference type="EMBL" id="ABK44512.1"/>
    </source>
</evidence>
<dbReference type="EMBL" id="CP000471">
    <property type="protein sequence ID" value="ABK44512.1"/>
    <property type="molecule type" value="Genomic_DNA"/>
</dbReference>
<protein>
    <recommendedName>
        <fullName evidence="3">Transposase</fullName>
    </recommendedName>
</protein>
<reference evidence="1 2" key="2">
    <citation type="journal article" date="2012" name="Int. J. Syst. Evol. Microbiol.">
        <title>Magnetococcus marinus gen. nov., sp. nov., a marine, magnetotactic bacterium that represents a novel lineage (Magnetococcaceae fam. nov.; Magnetococcales ord. nov.) at the base of the Alphaproteobacteria.</title>
        <authorList>
            <person name="Bazylinski D.A."/>
            <person name="Williams T.J."/>
            <person name="Lefevre C.T."/>
            <person name="Berg R.J."/>
            <person name="Zhang C.L."/>
            <person name="Bowser S.S."/>
            <person name="Dean A.J."/>
            <person name="Beveridge T.J."/>
        </authorList>
    </citation>
    <scope>NUCLEOTIDE SEQUENCE [LARGE SCALE GENOMIC DNA]</scope>
    <source>
        <strain evidence="2">ATCC BAA-1437 / JCM 17883 / MC-1</strain>
    </source>
</reference>
<reference evidence="2" key="1">
    <citation type="journal article" date="2009" name="Appl. Environ. Microbiol.">
        <title>Complete genome sequence of the chemolithoautotrophic marine magnetotactic coccus strain MC-1.</title>
        <authorList>
            <person name="Schubbe S."/>
            <person name="Williams T.J."/>
            <person name="Xie G."/>
            <person name="Kiss H.E."/>
            <person name="Brettin T.S."/>
            <person name="Martinez D."/>
            <person name="Ross C.A."/>
            <person name="Schuler D."/>
            <person name="Cox B.L."/>
            <person name="Nealson K.H."/>
            <person name="Bazylinski D.A."/>
        </authorList>
    </citation>
    <scope>NUCLEOTIDE SEQUENCE [LARGE SCALE GENOMIC DNA]</scope>
    <source>
        <strain evidence="2">ATCC BAA-1437 / JCM 17883 / MC-1</strain>
    </source>
</reference>
<accession>A0L969</accession>
<dbReference type="Proteomes" id="UP000002586">
    <property type="component" value="Chromosome"/>
</dbReference>
<gene>
    <name evidence="1" type="ordered locus">Mmc1_2011</name>
</gene>
<proteinExistence type="predicted"/>
<sequence length="183" mass="20699">MKRFKLEQSEQEIYTGTRGLALAGACLDRYVNLDKELKKAQSLRHGISHADIARSYLGLLLQGKSDFEAIAQFREDRLFMEALDIAHVPSIARMRQRLDEGAESWLPVIERCTVDFLVNAEVPVTCLVTGHVALARRKREFPVPTRGMMDSRPLGPVSGKRAGALGWRFVRENSTARRDLFPF</sequence>
<dbReference type="eggNOG" id="COG3385">
    <property type="taxonomic scope" value="Bacteria"/>
</dbReference>
<evidence type="ECO:0000313" key="2">
    <source>
        <dbReference type="Proteomes" id="UP000002586"/>
    </source>
</evidence>
<name>A0L969_MAGMM</name>
<evidence type="ECO:0008006" key="3">
    <source>
        <dbReference type="Google" id="ProtNLM"/>
    </source>
</evidence>
<dbReference type="STRING" id="156889.Mmc1_2011"/>